<dbReference type="AlphaFoldDB" id="A0AA35R0P7"/>
<evidence type="ECO:0000259" key="1">
    <source>
        <dbReference type="Pfam" id="PF01575"/>
    </source>
</evidence>
<dbReference type="GO" id="GO:0006633">
    <property type="term" value="P:fatty acid biosynthetic process"/>
    <property type="evidence" value="ECO:0007669"/>
    <property type="project" value="TreeGrafter"/>
</dbReference>
<dbReference type="PANTHER" id="PTHR43437:SF3">
    <property type="entry name" value="HYDROXYACYL-THIOESTER DEHYDRATASE TYPE 2, MITOCHONDRIAL"/>
    <property type="match status" value="1"/>
</dbReference>
<reference evidence="2" key="1">
    <citation type="submission" date="2023-03" db="EMBL/GenBank/DDBJ databases">
        <authorList>
            <person name="Steffen K."/>
            <person name="Cardenas P."/>
        </authorList>
    </citation>
    <scope>NUCLEOTIDE SEQUENCE</scope>
</reference>
<evidence type="ECO:0000313" key="2">
    <source>
        <dbReference type="EMBL" id="CAI7998919.1"/>
    </source>
</evidence>
<dbReference type="PANTHER" id="PTHR43437">
    <property type="entry name" value="HYDROXYACYL-THIOESTER DEHYDRATASE TYPE 2, MITOCHONDRIAL-RELATED"/>
    <property type="match status" value="1"/>
</dbReference>
<feature type="domain" description="MaoC-like" evidence="1">
    <location>
        <begin position="13"/>
        <end position="118"/>
    </location>
</feature>
<dbReference type="EMBL" id="CASHTH010000354">
    <property type="protein sequence ID" value="CAI7998919.1"/>
    <property type="molecule type" value="Genomic_DNA"/>
</dbReference>
<keyword evidence="3" id="KW-1185">Reference proteome</keyword>
<organism evidence="2 3">
    <name type="scientific">Geodia barretti</name>
    <name type="common">Barrett's horny sponge</name>
    <dbReference type="NCBI Taxonomy" id="519541"/>
    <lineage>
        <taxon>Eukaryota</taxon>
        <taxon>Metazoa</taxon>
        <taxon>Porifera</taxon>
        <taxon>Demospongiae</taxon>
        <taxon>Heteroscleromorpha</taxon>
        <taxon>Tetractinellida</taxon>
        <taxon>Astrophorina</taxon>
        <taxon>Geodiidae</taxon>
        <taxon>Geodia</taxon>
    </lineage>
</organism>
<sequence length="146" mass="15532">MQQGDALPTIVKEITQLQIERYADAAGDHNPIHLDADFATGVEFGGSTLDGTIAHGMMILASISEMLTVAFGEDWLNGGKLKVRFRGPVYPGETITANGNVKKVNELDGFSELTCTVGVRKDNGDTAISGDAIVRIACSGLRHGRD</sequence>
<name>A0AA35R0P7_GEOBA</name>
<evidence type="ECO:0000313" key="3">
    <source>
        <dbReference type="Proteomes" id="UP001174909"/>
    </source>
</evidence>
<dbReference type="CDD" id="cd03441">
    <property type="entry name" value="R_hydratase_like"/>
    <property type="match status" value="1"/>
</dbReference>
<dbReference type="SUPFAM" id="SSF54637">
    <property type="entry name" value="Thioesterase/thiol ester dehydrase-isomerase"/>
    <property type="match status" value="1"/>
</dbReference>
<proteinExistence type="predicted"/>
<dbReference type="GO" id="GO:0018812">
    <property type="term" value="F:3-hydroxyacyl-CoA dehydratase activity"/>
    <property type="evidence" value="ECO:0007669"/>
    <property type="project" value="UniProtKB-ARBA"/>
</dbReference>
<dbReference type="InterPro" id="IPR050965">
    <property type="entry name" value="UPF0336/Enoyl-CoA_hydratase"/>
</dbReference>
<dbReference type="Gene3D" id="3.10.129.10">
    <property type="entry name" value="Hotdog Thioesterase"/>
    <property type="match status" value="1"/>
</dbReference>
<dbReference type="Proteomes" id="UP001174909">
    <property type="component" value="Unassembled WGS sequence"/>
</dbReference>
<accession>A0AA35R0P7</accession>
<protein>
    <submittedName>
        <fullName evidence="2">Hydroxyacyl-thioester dehydratase type 2, mitochondrial</fullName>
    </submittedName>
</protein>
<dbReference type="Pfam" id="PF01575">
    <property type="entry name" value="MaoC_dehydratas"/>
    <property type="match status" value="1"/>
</dbReference>
<gene>
    <name evidence="2" type="ORF">GBAR_LOCUS2564</name>
</gene>
<dbReference type="InterPro" id="IPR002539">
    <property type="entry name" value="MaoC-like_dom"/>
</dbReference>
<dbReference type="GO" id="GO:0019171">
    <property type="term" value="F:(3R)-hydroxyacyl-[acyl-carrier-protein] dehydratase activity"/>
    <property type="evidence" value="ECO:0007669"/>
    <property type="project" value="TreeGrafter"/>
</dbReference>
<comment type="caution">
    <text evidence="2">The sequence shown here is derived from an EMBL/GenBank/DDBJ whole genome shotgun (WGS) entry which is preliminary data.</text>
</comment>
<dbReference type="InterPro" id="IPR029069">
    <property type="entry name" value="HotDog_dom_sf"/>
</dbReference>